<evidence type="ECO:0000313" key="1">
    <source>
        <dbReference type="EMBL" id="EXU96915.1"/>
    </source>
</evidence>
<reference evidence="1 2" key="1">
    <citation type="submission" date="2014-02" db="EMBL/GenBank/DDBJ databases">
        <title>The genome sequence of the entomopathogenic fungus Metarhizium robertsii ARSEF 2575.</title>
        <authorList>
            <person name="Giuliano Garisto Donzelli B."/>
            <person name="Roe B.A."/>
            <person name="Macmil S.L."/>
            <person name="Krasnoff S.B."/>
            <person name="Gibson D.M."/>
        </authorList>
    </citation>
    <scope>NUCLEOTIDE SEQUENCE [LARGE SCALE GENOMIC DNA]</scope>
    <source>
        <strain evidence="1 2">ARSEF 2575</strain>
    </source>
</reference>
<accession>A0A0A1UPV5</accession>
<sequence>MGWSDPQVFGNPKFPKLRKINFYVRQGEDDTDLERERLLTSINNFKRQLNIIRRGPKALEEYVLAFIDGLQSEHQTFCRAEDAGLLASEGQSLIQRLKTTSLYQRGITTKEQIEIKLKSYLDTKDFTYASDFRSIPGNEEESHPWIGCLDNFRRFLCGCREAKVTPVKIAIIDDGMGDPSLQRAIAMGKSFSHYPNSTEFMNSYFVPSGKHGT</sequence>
<evidence type="ECO:0000313" key="2">
    <source>
        <dbReference type="Proteomes" id="UP000030151"/>
    </source>
</evidence>
<dbReference type="EMBL" id="JELW01000043">
    <property type="protein sequence ID" value="EXU96915.1"/>
    <property type="molecule type" value="Genomic_DNA"/>
</dbReference>
<proteinExistence type="predicted"/>
<organism evidence="1 2">
    <name type="scientific">Metarhizium robertsii</name>
    <dbReference type="NCBI Taxonomy" id="568076"/>
    <lineage>
        <taxon>Eukaryota</taxon>
        <taxon>Fungi</taxon>
        <taxon>Dikarya</taxon>
        <taxon>Ascomycota</taxon>
        <taxon>Pezizomycotina</taxon>
        <taxon>Sordariomycetes</taxon>
        <taxon>Hypocreomycetidae</taxon>
        <taxon>Hypocreales</taxon>
        <taxon>Clavicipitaceae</taxon>
        <taxon>Metarhizium</taxon>
    </lineage>
</organism>
<comment type="caution">
    <text evidence="1">The sequence shown here is derived from an EMBL/GenBank/DDBJ whole genome shotgun (WGS) entry which is preliminary data.</text>
</comment>
<dbReference type="Proteomes" id="UP000030151">
    <property type="component" value="Unassembled WGS sequence"/>
</dbReference>
<protein>
    <submittedName>
        <fullName evidence="1">Peptidase S8 family protein</fullName>
    </submittedName>
</protein>
<dbReference type="HOGENOM" id="CLU_094295_0_0_1"/>
<dbReference type="AlphaFoldDB" id="A0A0A1UPV5"/>
<name>A0A0A1UPV5_9HYPO</name>
<gene>
    <name evidence="1" type="ORF">X797_009998</name>
</gene>